<reference evidence="4 5" key="1">
    <citation type="journal article" date="2018" name="Mol. Biol. Evol.">
        <title>Broad Genomic Sampling Reveals a Smut Pathogenic Ancestry of the Fungal Clade Ustilaginomycotina.</title>
        <authorList>
            <person name="Kijpornyongpan T."/>
            <person name="Mondo S.J."/>
            <person name="Barry K."/>
            <person name="Sandor L."/>
            <person name="Lee J."/>
            <person name="Lipzen A."/>
            <person name="Pangilinan J."/>
            <person name="LaButti K."/>
            <person name="Hainaut M."/>
            <person name="Henrissat B."/>
            <person name="Grigoriev I.V."/>
            <person name="Spatafora J.W."/>
            <person name="Aime M.C."/>
        </authorList>
    </citation>
    <scope>NUCLEOTIDE SEQUENCE [LARGE SCALE GENOMIC DNA]</scope>
    <source>
        <strain evidence="4 5">MCA 3645</strain>
    </source>
</reference>
<keyword evidence="3" id="KW-0472">Membrane</keyword>
<sequence>MAAGASKGRHSDDDDVEAEALILHRMSTDEHGRQRIQSIGSGVSGNDLQARVTDAYDDLDENYDLEDDGGKRAEKLPARGTLEGSNSSTLIDKTGRPKWFRGLLQGELPLPGFSGRGAGVSATTAQKKRRQRVRCVRLFAIVGGFALVVGAFVFAFGPQVGTNPKKWYEYMGDKWYGATGSGSGSGGIVGGMPFEFNKPVGYPGFYTTGAAPDFAEHMTQTAPAPTKTIGSSPIQTTIPGFQDSSFNPFEHMGPLTPYVSSSGWGVDDATYAGTPRSSSGGSCTLRQAHMLHRHGARYPTAGGPPDVLRDFLRDHPTLRYTGRLEFLNQYKFGVGEELLTPVGRAQLYDSGAKAALLYGKLVADDAAEPDINGQSKTLFARAGSQQRIVDSGLAWLNGFFGAEWANSTSFEIQIENNGFNTTTAPEFACPSWSRPGNAPGGRLADQWADNYLQDAVLRLGPDFGGATLTPRLLFGMQQMCSYDTVAFGVSDFCGLFTKQEWLDYEYAWDLRFMNTNGPTSPLGQAYGLGWVNELVSRLERKPWDASTQTSENATLNSNPLTFPLDRRFYVDFTHDSTITSVIATLSFPQFAETLLPENADKASRNFVTSKLVPFAARLVVEVWDCNNDKNSNSSDDDSWLRIKLNDAVVPLDQFPQCDKRKDGFCKLANFLAAQARRNDNKWWDRCRI</sequence>
<gene>
    <name evidence="4" type="ORF">BCV70DRAFT_199692</name>
</gene>
<dbReference type="EMBL" id="KZ819192">
    <property type="protein sequence ID" value="PWZ00413.1"/>
    <property type="molecule type" value="Genomic_DNA"/>
</dbReference>
<evidence type="ECO:0000256" key="1">
    <source>
        <dbReference type="ARBA" id="ARBA00022801"/>
    </source>
</evidence>
<evidence type="ECO:0000313" key="5">
    <source>
        <dbReference type="Proteomes" id="UP000246740"/>
    </source>
</evidence>
<dbReference type="AlphaFoldDB" id="A0A317XRI6"/>
<proteinExistence type="predicted"/>
<keyword evidence="1" id="KW-0378">Hydrolase</keyword>
<dbReference type="InterPro" id="IPR000560">
    <property type="entry name" value="His_Pase_clade-2"/>
</dbReference>
<keyword evidence="3" id="KW-0812">Transmembrane</keyword>
<accession>A0A317XRI6</accession>
<dbReference type="PROSITE" id="PS00616">
    <property type="entry name" value="HIS_ACID_PHOSPHAT_1"/>
    <property type="match status" value="1"/>
</dbReference>
<feature type="region of interest" description="Disordered" evidence="2">
    <location>
        <begin position="60"/>
        <end position="88"/>
    </location>
</feature>
<dbReference type="InterPro" id="IPR033379">
    <property type="entry name" value="Acid_Pase_AS"/>
</dbReference>
<dbReference type="FunCoup" id="A0A317XRI6">
    <property type="interactions" value="173"/>
</dbReference>
<feature type="transmembrane region" description="Helical" evidence="3">
    <location>
        <begin position="136"/>
        <end position="156"/>
    </location>
</feature>
<dbReference type="InParanoid" id="A0A317XRI6"/>
<keyword evidence="5" id="KW-1185">Reference proteome</keyword>
<evidence type="ECO:0000313" key="4">
    <source>
        <dbReference type="EMBL" id="PWZ00413.1"/>
    </source>
</evidence>
<dbReference type="Gene3D" id="3.40.50.1240">
    <property type="entry name" value="Phosphoglycerate mutase-like"/>
    <property type="match status" value="1"/>
</dbReference>
<dbReference type="SUPFAM" id="SSF53254">
    <property type="entry name" value="Phosphoglycerate mutase-like"/>
    <property type="match status" value="1"/>
</dbReference>
<dbReference type="Pfam" id="PF00328">
    <property type="entry name" value="His_Phos_2"/>
    <property type="match status" value="1"/>
</dbReference>
<protein>
    <submittedName>
        <fullName evidence="4">Phosphoglycerate mutase-like protein</fullName>
    </submittedName>
</protein>
<evidence type="ECO:0000256" key="2">
    <source>
        <dbReference type="SAM" id="MobiDB-lite"/>
    </source>
</evidence>
<dbReference type="GO" id="GO:0003993">
    <property type="term" value="F:acid phosphatase activity"/>
    <property type="evidence" value="ECO:0007669"/>
    <property type="project" value="TreeGrafter"/>
</dbReference>
<dbReference type="Proteomes" id="UP000246740">
    <property type="component" value="Unassembled WGS sequence"/>
</dbReference>
<dbReference type="PANTHER" id="PTHR20963:SF42">
    <property type="entry name" value="PHOSPHOGLYCERATE MUTASE-LIKE PROTEIN"/>
    <property type="match status" value="1"/>
</dbReference>
<dbReference type="CDD" id="cd07061">
    <property type="entry name" value="HP_HAP_like"/>
    <property type="match status" value="1"/>
</dbReference>
<dbReference type="PANTHER" id="PTHR20963">
    <property type="entry name" value="MULTIPLE INOSITOL POLYPHOSPHATE PHOSPHATASE-RELATED"/>
    <property type="match status" value="1"/>
</dbReference>
<dbReference type="STRING" id="1882483.A0A317XRI6"/>
<dbReference type="InterPro" id="IPR029033">
    <property type="entry name" value="His_PPase_superfam"/>
</dbReference>
<dbReference type="OrthoDB" id="6509975at2759"/>
<keyword evidence="3" id="KW-1133">Transmembrane helix</keyword>
<name>A0A317XRI6_9BASI</name>
<evidence type="ECO:0000256" key="3">
    <source>
        <dbReference type="SAM" id="Phobius"/>
    </source>
</evidence>
<feature type="compositionally biased region" description="Basic and acidic residues" evidence="2">
    <location>
        <begin position="68"/>
        <end position="77"/>
    </location>
</feature>
<dbReference type="PROSITE" id="PS00778">
    <property type="entry name" value="HIS_ACID_PHOSPHAT_2"/>
    <property type="match status" value="1"/>
</dbReference>
<organism evidence="4 5">
    <name type="scientific">Testicularia cyperi</name>
    <dbReference type="NCBI Taxonomy" id="1882483"/>
    <lineage>
        <taxon>Eukaryota</taxon>
        <taxon>Fungi</taxon>
        <taxon>Dikarya</taxon>
        <taxon>Basidiomycota</taxon>
        <taxon>Ustilaginomycotina</taxon>
        <taxon>Ustilaginomycetes</taxon>
        <taxon>Ustilaginales</taxon>
        <taxon>Anthracoideaceae</taxon>
        <taxon>Testicularia</taxon>
    </lineage>
</organism>